<dbReference type="Pfam" id="PF08843">
    <property type="entry name" value="AbiEii"/>
    <property type="match status" value="1"/>
</dbReference>
<dbReference type="AlphaFoldDB" id="A0A1G2D9V6"/>
<evidence type="ECO:0000313" key="2">
    <source>
        <dbReference type="Proteomes" id="UP000177996"/>
    </source>
</evidence>
<dbReference type="Proteomes" id="UP000177996">
    <property type="component" value="Unassembled WGS sequence"/>
</dbReference>
<accession>A0A1G2D9V6</accession>
<protein>
    <recommendedName>
        <fullName evidence="3">Nucleotidyl transferase AbiEii/AbiGii toxin family protein</fullName>
    </recommendedName>
</protein>
<gene>
    <name evidence="1" type="ORF">A3D65_05270</name>
</gene>
<reference evidence="1 2" key="1">
    <citation type="journal article" date="2016" name="Nat. Commun.">
        <title>Thousands of microbial genomes shed light on interconnected biogeochemical processes in an aquifer system.</title>
        <authorList>
            <person name="Anantharaman K."/>
            <person name="Brown C.T."/>
            <person name="Hug L.A."/>
            <person name="Sharon I."/>
            <person name="Castelle C.J."/>
            <person name="Probst A.J."/>
            <person name="Thomas B.C."/>
            <person name="Singh A."/>
            <person name="Wilkins M.J."/>
            <person name="Karaoz U."/>
            <person name="Brodie E.L."/>
            <person name="Williams K.H."/>
            <person name="Hubbard S.S."/>
            <person name="Banfield J.F."/>
        </authorList>
    </citation>
    <scope>NUCLEOTIDE SEQUENCE [LARGE SCALE GENOMIC DNA]</scope>
</reference>
<organism evidence="1 2">
    <name type="scientific">Candidatus Lloydbacteria bacterium RIFCSPHIGHO2_02_FULL_50_13</name>
    <dbReference type="NCBI Taxonomy" id="1798661"/>
    <lineage>
        <taxon>Bacteria</taxon>
        <taxon>Candidatus Lloydiibacteriota</taxon>
    </lineage>
</organism>
<evidence type="ECO:0000313" key="1">
    <source>
        <dbReference type="EMBL" id="OGZ09710.1"/>
    </source>
</evidence>
<sequence length="203" mass="23877">MHDEILTKEQRDLLPFVARFKKEFGLVGGTAIALHIGHRESLDFDLFNPNEFQNAEIRSVFSRAKMRIDILRNRRDELTFIVNGVQMTFFHFPYPIDYADTFDDVARMPTLLTLAAMKAFTLGQRSKWKDYVDLYFILRDYHSLDEIIRTAEMVFGSEFNAKLFRQQLSYFGDVSYQETVIFKPSFEVPDEEIRRALTEYSLA</sequence>
<proteinExistence type="predicted"/>
<dbReference type="InterPro" id="IPR014942">
    <property type="entry name" value="AbiEii"/>
</dbReference>
<dbReference type="EMBL" id="MHLL01000016">
    <property type="protein sequence ID" value="OGZ09710.1"/>
    <property type="molecule type" value="Genomic_DNA"/>
</dbReference>
<dbReference type="STRING" id="1798661.A3D65_05270"/>
<comment type="caution">
    <text evidence="1">The sequence shown here is derived from an EMBL/GenBank/DDBJ whole genome shotgun (WGS) entry which is preliminary data.</text>
</comment>
<name>A0A1G2D9V6_9BACT</name>
<evidence type="ECO:0008006" key="3">
    <source>
        <dbReference type="Google" id="ProtNLM"/>
    </source>
</evidence>